<dbReference type="AlphaFoldDB" id="A0A5B8CWD4"/>
<name>A0A5B8CWD4_9PROT</name>
<organism evidence="1 2">
    <name type="scientific">Methylophilus medardicus</name>
    <dbReference type="NCBI Taxonomy" id="2588534"/>
    <lineage>
        <taxon>Bacteria</taxon>
        <taxon>Pseudomonadati</taxon>
        <taxon>Pseudomonadota</taxon>
        <taxon>Betaproteobacteria</taxon>
        <taxon>Nitrosomonadales</taxon>
        <taxon>Methylophilaceae</taxon>
        <taxon>Methylophilus</taxon>
    </lineage>
</organism>
<dbReference type="Proteomes" id="UP000311008">
    <property type="component" value="Chromosome"/>
</dbReference>
<dbReference type="KEGG" id="mmec:FIU01_08725"/>
<proteinExistence type="predicted"/>
<sequence length="242" mass="27800">MFQCMMIQVHIPISVQPAMNSTREANAIQAYYNLLHGKGADASIMAQRDALLAELTPMLQNQPSTSAAYRQAVDDCLADKPAQRWPELLTIIREFYPFWRGDVKAVMQYAETVGFELHPIGWQPAVIDLQSVWPALQSEKFETSELWALNGYVKALKSMENKQEMDIELRTRMAKLMLLRLREAPLSEKNAFRITADATLPLFNLKNTRHLFLNAVREFYYFWAAHPDAAEMLKQLQPPEII</sequence>
<keyword evidence="2" id="KW-1185">Reference proteome</keyword>
<reference evidence="2" key="1">
    <citation type="journal article" date="2019" name="ISME J.">
        <title>Evolution in action: habitat transition from sediment to the pelagial leads to genome streamlining in Methylophilaceae.</title>
        <authorList>
            <person name="Salcher M."/>
            <person name="Schaefle D."/>
            <person name="Kaspar M."/>
            <person name="Neuenschwander S.M."/>
            <person name="Ghai R."/>
        </authorList>
    </citation>
    <scope>NUCLEOTIDE SEQUENCE [LARGE SCALE GENOMIC DNA]</scope>
    <source>
        <strain evidence="2">MMS-M-51</strain>
    </source>
</reference>
<protein>
    <submittedName>
        <fullName evidence="1">Uncharacterized protein</fullName>
    </submittedName>
</protein>
<evidence type="ECO:0000313" key="2">
    <source>
        <dbReference type="Proteomes" id="UP000311008"/>
    </source>
</evidence>
<dbReference type="EMBL" id="CP040946">
    <property type="protein sequence ID" value="QDC45390.1"/>
    <property type="molecule type" value="Genomic_DNA"/>
</dbReference>
<evidence type="ECO:0000313" key="1">
    <source>
        <dbReference type="EMBL" id="QDC45390.1"/>
    </source>
</evidence>
<dbReference type="OrthoDB" id="8533924at2"/>
<gene>
    <name evidence="1" type="ORF">FIU01_08725</name>
</gene>
<accession>A0A5B8CWD4</accession>